<comment type="caution">
    <text evidence="1">The sequence shown here is derived from an EMBL/GenBank/DDBJ whole genome shotgun (WGS) entry which is preliminary data.</text>
</comment>
<dbReference type="EMBL" id="JABANP010000519">
    <property type="protein sequence ID" value="KAF4681391.1"/>
    <property type="molecule type" value="Genomic_DNA"/>
</dbReference>
<name>A0A7J6NEK5_PEROL</name>
<dbReference type="OrthoDB" id="10410453at2759"/>
<dbReference type="Proteomes" id="UP000541610">
    <property type="component" value="Unassembled WGS sequence"/>
</dbReference>
<proteinExistence type="predicted"/>
<sequence length="76" mass="7914">MRQNCSRTYNLVVVGGAGDGSPGIPFPLAVIVGPCEEVEREANRHSTGHCSVRIAGGGLPRIADNSSAKKVVQQTP</sequence>
<organism evidence="1 2">
    <name type="scientific">Perkinsus olseni</name>
    <name type="common">Perkinsus atlanticus</name>
    <dbReference type="NCBI Taxonomy" id="32597"/>
    <lineage>
        <taxon>Eukaryota</taxon>
        <taxon>Sar</taxon>
        <taxon>Alveolata</taxon>
        <taxon>Perkinsozoa</taxon>
        <taxon>Perkinsea</taxon>
        <taxon>Perkinsida</taxon>
        <taxon>Perkinsidae</taxon>
        <taxon>Perkinsus</taxon>
    </lineage>
</organism>
<evidence type="ECO:0000313" key="1">
    <source>
        <dbReference type="EMBL" id="KAF4681391.1"/>
    </source>
</evidence>
<evidence type="ECO:0000313" key="2">
    <source>
        <dbReference type="Proteomes" id="UP000541610"/>
    </source>
</evidence>
<accession>A0A7J6NEK5</accession>
<reference evidence="1 2" key="1">
    <citation type="submission" date="2020-04" db="EMBL/GenBank/DDBJ databases">
        <title>Perkinsus olseni comparative genomics.</title>
        <authorList>
            <person name="Bogema D.R."/>
        </authorList>
    </citation>
    <scope>NUCLEOTIDE SEQUENCE [LARGE SCALE GENOMIC DNA]</scope>
    <source>
        <strain evidence="1">00978-12</strain>
    </source>
</reference>
<protein>
    <submittedName>
        <fullName evidence="1">Uncharacterized protein</fullName>
    </submittedName>
</protein>
<dbReference type="AlphaFoldDB" id="A0A7J6NEK5"/>
<gene>
    <name evidence="1" type="ORF">FOZ60_012134</name>
</gene>